<dbReference type="PANTHER" id="PTHR30349">
    <property type="entry name" value="PHAGE INTEGRASE-RELATED"/>
    <property type="match status" value="1"/>
</dbReference>
<evidence type="ECO:0000256" key="2">
    <source>
        <dbReference type="ARBA" id="ARBA00023172"/>
    </source>
</evidence>
<dbReference type="GO" id="GO:0015074">
    <property type="term" value="P:DNA integration"/>
    <property type="evidence" value="ECO:0007669"/>
    <property type="project" value="InterPro"/>
</dbReference>
<dbReference type="Gene3D" id="1.10.443.10">
    <property type="entry name" value="Intergrase catalytic core"/>
    <property type="match status" value="1"/>
</dbReference>
<keyword evidence="1 3" id="KW-0238">DNA-binding</keyword>
<evidence type="ECO:0000259" key="5">
    <source>
        <dbReference type="PROSITE" id="PS51900"/>
    </source>
</evidence>
<feature type="domain" description="Tyr recombinase" evidence="4">
    <location>
        <begin position="133"/>
        <end position="307"/>
    </location>
</feature>
<dbReference type="InterPro" id="IPR010998">
    <property type="entry name" value="Integrase_recombinase_N"/>
</dbReference>
<dbReference type="InterPro" id="IPR002104">
    <property type="entry name" value="Integrase_catalytic"/>
</dbReference>
<dbReference type="Pfam" id="PF00589">
    <property type="entry name" value="Phage_integrase"/>
    <property type="match status" value="1"/>
</dbReference>
<proteinExistence type="predicted"/>
<keyword evidence="7" id="KW-1185">Reference proteome</keyword>
<dbReference type="InterPro" id="IPR050090">
    <property type="entry name" value="Tyrosine_recombinase_XerCD"/>
</dbReference>
<dbReference type="Gene3D" id="1.10.150.130">
    <property type="match status" value="1"/>
</dbReference>
<dbReference type="PROSITE" id="PS51900">
    <property type="entry name" value="CB"/>
    <property type="match status" value="1"/>
</dbReference>
<evidence type="ECO:0000313" key="7">
    <source>
        <dbReference type="Proteomes" id="UP000241048"/>
    </source>
</evidence>
<dbReference type="InterPro" id="IPR011010">
    <property type="entry name" value="DNA_brk_join_enz"/>
</dbReference>
<dbReference type="InterPro" id="IPR044068">
    <property type="entry name" value="CB"/>
</dbReference>
<protein>
    <submittedName>
        <fullName evidence="6">Integrase</fullName>
    </submittedName>
</protein>
<gene>
    <name evidence="6" type="ORF">C7U56_05865</name>
</gene>
<dbReference type="AlphaFoldDB" id="A0A2T3FQ70"/>
<dbReference type="PANTHER" id="PTHR30349:SF89">
    <property type="entry name" value="INTEGRASE_RECOMBINASE"/>
    <property type="match status" value="1"/>
</dbReference>
<name>A0A2T3FQ70_9CLOT</name>
<evidence type="ECO:0000259" key="4">
    <source>
        <dbReference type="PROSITE" id="PS51898"/>
    </source>
</evidence>
<dbReference type="PROSITE" id="PS51898">
    <property type="entry name" value="TYR_RECOMBINASE"/>
    <property type="match status" value="1"/>
</dbReference>
<organism evidence="6 7">
    <name type="scientific">Clostridium fessum</name>
    <dbReference type="NCBI Taxonomy" id="2126740"/>
    <lineage>
        <taxon>Bacteria</taxon>
        <taxon>Bacillati</taxon>
        <taxon>Bacillota</taxon>
        <taxon>Clostridia</taxon>
        <taxon>Eubacteriales</taxon>
        <taxon>Clostridiaceae</taxon>
        <taxon>Clostridium</taxon>
    </lineage>
</organism>
<dbReference type="EMBL" id="PYLO01000002">
    <property type="protein sequence ID" value="PST37437.1"/>
    <property type="molecule type" value="Genomic_DNA"/>
</dbReference>
<comment type="caution">
    <text evidence="6">The sequence shown here is derived from an EMBL/GenBank/DDBJ whole genome shotgun (WGS) entry which is preliminary data.</text>
</comment>
<evidence type="ECO:0000256" key="3">
    <source>
        <dbReference type="PROSITE-ProRule" id="PRU01248"/>
    </source>
</evidence>
<evidence type="ECO:0000313" key="6">
    <source>
        <dbReference type="EMBL" id="PST37437.1"/>
    </source>
</evidence>
<dbReference type="Proteomes" id="UP000241048">
    <property type="component" value="Unassembled WGS sequence"/>
</dbReference>
<feature type="domain" description="Core-binding (CB)" evidence="5">
    <location>
        <begin position="41"/>
        <end position="117"/>
    </location>
</feature>
<accession>A0A2T3FQ70</accession>
<dbReference type="SUPFAM" id="SSF56349">
    <property type="entry name" value="DNA breaking-rejoining enzymes"/>
    <property type="match status" value="1"/>
</dbReference>
<reference evidence="6 7" key="1">
    <citation type="submission" date="2018-03" db="EMBL/GenBank/DDBJ databases">
        <title>Lachnoclostridium SNUG30386 gen.nov., sp.nov., isolated from human faeces.</title>
        <authorList>
            <person name="Seo B."/>
            <person name="Jeon K."/>
            <person name="Ko G."/>
        </authorList>
    </citation>
    <scope>NUCLEOTIDE SEQUENCE [LARGE SCALE GENOMIC DNA]</scope>
    <source>
        <strain evidence="6 7">SNUG30386</strain>
    </source>
</reference>
<dbReference type="GO" id="GO:0006310">
    <property type="term" value="P:DNA recombination"/>
    <property type="evidence" value="ECO:0007669"/>
    <property type="project" value="UniProtKB-KW"/>
</dbReference>
<keyword evidence="2" id="KW-0233">DNA recombination</keyword>
<sequence>MIENHIFPHAAHNKHTLPLSSRQTSAAIPRLSGQTRAAAPARAQKAADEFARYLLTRNLADETLRAYTYAVRQYFTYYRDITYPNLKLYKIFLLEHYKPQTINQRIRALNAYLDFKKLYPGHLPMVKIQQKTYLDHIISEADYEYLKRCLLRDERYTYYFLIRFMAATGVRVSEVIQFQAEDIFSGYKDIYSKGNKVRRIYIPQSLRTDTLKWLSFLHKSHGPIFLNRFGSPISPGGIRSQLKTIALSYHMTPEMVHPHAFRHRFAKSFIEKCGDISLLSDLLGHKNLETTRIYLMKSSQEQQTVIDRVVTW</sequence>
<evidence type="ECO:0000256" key="1">
    <source>
        <dbReference type="ARBA" id="ARBA00023125"/>
    </source>
</evidence>
<dbReference type="InterPro" id="IPR013762">
    <property type="entry name" value="Integrase-like_cat_sf"/>
</dbReference>
<dbReference type="GO" id="GO:0003677">
    <property type="term" value="F:DNA binding"/>
    <property type="evidence" value="ECO:0007669"/>
    <property type="project" value="UniProtKB-UniRule"/>
</dbReference>